<evidence type="ECO:0000313" key="1">
    <source>
        <dbReference type="EMBL" id="CAD1543241.1"/>
    </source>
</evidence>
<protein>
    <submittedName>
        <fullName evidence="1">Uncharacterized protein</fullName>
    </submittedName>
</protein>
<proteinExistence type="predicted"/>
<dbReference type="EMBL" id="CADCXW020000009">
    <property type="protein sequence ID" value="CAD1543241.1"/>
    <property type="molecule type" value="Genomic_DNA"/>
</dbReference>
<sequence>MGSFRPIFFPHNITDLASVRIAECLYARTEVKDFIKISSKTPDGISYGFSFRQTYYSNSFDLPTNPLYQRVKQLQIPVTLQEKVMDVIKTMALNMSDWIVWVRRYIDPETKMEHYVDHIKWTYDGRVNGRATIRSMYNANLFSKEYNTFIVLSQFCLEDLLQKEWPNLTSPYILSNCSSTWIKKSFRCLDAPSTEPADPVKMFLNSIENGNSTASRFLWFHLSDIQRKVATDTMWRTIFHSNIKMIIHEKPIDALVFLWQQLSDEDSRKLFKMMLSARWMFQRLCHWPWEAVMVDAMRRSWDSLDCRDCEYVISNLSYLLFWDKPENRYYTKWWPVFQEFWANLRLDWKKSIDLDCIVDSLMNDYEALKVVVDDPDLVERRTISLFYVACILQDSSYPEASFRLEIDKLVEFFKLSGEGKQIVMDLAKNYDRSLVNRTWRLESVIQRGLPD</sequence>
<organism evidence="1">
    <name type="scientific">Bracon brevicornis</name>
    <dbReference type="NCBI Taxonomy" id="1563983"/>
    <lineage>
        <taxon>Eukaryota</taxon>
        <taxon>Metazoa</taxon>
        <taxon>Ecdysozoa</taxon>
        <taxon>Arthropoda</taxon>
        <taxon>Hexapoda</taxon>
        <taxon>Insecta</taxon>
        <taxon>Pterygota</taxon>
        <taxon>Neoptera</taxon>
        <taxon>Endopterygota</taxon>
        <taxon>Hymenoptera</taxon>
        <taxon>Apocrita</taxon>
        <taxon>Ichneumonoidea</taxon>
        <taxon>Braconidae</taxon>
        <taxon>Braconinae</taxon>
        <taxon>Bracon</taxon>
    </lineage>
</organism>
<name>A0A6V7IT15_9HYME</name>
<accession>A0A6V7IT15</accession>
<reference evidence="1" key="1">
    <citation type="submission" date="2020-07" db="EMBL/GenBank/DDBJ databases">
        <authorList>
            <person name="Ferguson B K."/>
        </authorList>
    </citation>
    <scope>NUCLEOTIDE SEQUENCE</scope>
    <source>
        <strain evidence="1">L06</strain>
    </source>
</reference>
<gene>
    <name evidence="1" type="ORF">BBRV_LOCUS34542</name>
</gene>
<dbReference type="AlphaFoldDB" id="A0A6V7IT15"/>